<dbReference type="SMART" id="SM00347">
    <property type="entry name" value="HTH_MARR"/>
    <property type="match status" value="1"/>
</dbReference>
<name>A0ABP7DI48_9ACTN</name>
<reference evidence="3" key="1">
    <citation type="journal article" date="2019" name="Int. J. Syst. Evol. Microbiol.">
        <title>The Global Catalogue of Microorganisms (GCM) 10K type strain sequencing project: providing services to taxonomists for standard genome sequencing and annotation.</title>
        <authorList>
            <consortium name="The Broad Institute Genomics Platform"/>
            <consortium name="The Broad Institute Genome Sequencing Center for Infectious Disease"/>
            <person name="Wu L."/>
            <person name="Ma J."/>
        </authorList>
    </citation>
    <scope>NUCLEOTIDE SEQUENCE [LARGE SCALE GENOMIC DNA]</scope>
    <source>
        <strain evidence="3">JCM 16548</strain>
    </source>
</reference>
<organism evidence="2 3">
    <name type="scientific">Microlunatus aurantiacus</name>
    <dbReference type="NCBI Taxonomy" id="446786"/>
    <lineage>
        <taxon>Bacteria</taxon>
        <taxon>Bacillati</taxon>
        <taxon>Actinomycetota</taxon>
        <taxon>Actinomycetes</taxon>
        <taxon>Propionibacteriales</taxon>
        <taxon>Propionibacteriaceae</taxon>
        <taxon>Microlunatus</taxon>
    </lineage>
</organism>
<sequence length="143" mass="15768">MTSVSEDLHELGEILVSTAAAVVRRVPTDGLEVSLAAARVMARISDNGPCRISDLAIQERSSQPTITNHVKRLEAAGLVERSTDPTDARAWLIDLTERGRQRLVEIRAQLGTNIEPMLEMLSARDRKALRAGLEVMRRMVAAR</sequence>
<evidence type="ECO:0000313" key="3">
    <source>
        <dbReference type="Proteomes" id="UP001500051"/>
    </source>
</evidence>
<accession>A0ABP7DI48</accession>
<keyword evidence="3" id="KW-1185">Reference proteome</keyword>
<dbReference type="Proteomes" id="UP001500051">
    <property type="component" value="Unassembled WGS sequence"/>
</dbReference>
<dbReference type="PANTHER" id="PTHR39515">
    <property type="entry name" value="CONSERVED PROTEIN"/>
    <property type="match status" value="1"/>
</dbReference>
<dbReference type="PANTHER" id="PTHR39515:SF2">
    <property type="entry name" value="HTH-TYPE TRANSCRIPTIONAL REGULATOR RV0880"/>
    <property type="match status" value="1"/>
</dbReference>
<evidence type="ECO:0000259" key="1">
    <source>
        <dbReference type="PROSITE" id="PS50995"/>
    </source>
</evidence>
<protein>
    <recommendedName>
        <fullName evidence="1">HTH marR-type domain-containing protein</fullName>
    </recommendedName>
</protein>
<dbReference type="InterPro" id="IPR036388">
    <property type="entry name" value="WH-like_DNA-bd_sf"/>
</dbReference>
<feature type="domain" description="HTH marR-type" evidence="1">
    <location>
        <begin position="1"/>
        <end position="138"/>
    </location>
</feature>
<dbReference type="EMBL" id="BAAAYX010000006">
    <property type="protein sequence ID" value="GAA3704713.1"/>
    <property type="molecule type" value="Genomic_DNA"/>
</dbReference>
<dbReference type="InterPro" id="IPR052526">
    <property type="entry name" value="HTH-type_Bedaq_tolerance"/>
</dbReference>
<dbReference type="Gene3D" id="1.10.10.10">
    <property type="entry name" value="Winged helix-like DNA-binding domain superfamily/Winged helix DNA-binding domain"/>
    <property type="match status" value="1"/>
</dbReference>
<comment type="caution">
    <text evidence="2">The sequence shown here is derived from an EMBL/GenBank/DDBJ whole genome shotgun (WGS) entry which is preliminary data.</text>
</comment>
<evidence type="ECO:0000313" key="2">
    <source>
        <dbReference type="EMBL" id="GAA3704713.1"/>
    </source>
</evidence>
<gene>
    <name evidence="2" type="ORF">GCM10022204_22730</name>
</gene>
<proteinExistence type="predicted"/>
<dbReference type="PROSITE" id="PS50995">
    <property type="entry name" value="HTH_MARR_2"/>
    <property type="match status" value="1"/>
</dbReference>
<dbReference type="InterPro" id="IPR036390">
    <property type="entry name" value="WH_DNA-bd_sf"/>
</dbReference>
<dbReference type="SUPFAM" id="SSF46785">
    <property type="entry name" value="Winged helix' DNA-binding domain"/>
    <property type="match status" value="1"/>
</dbReference>
<dbReference type="InterPro" id="IPR000835">
    <property type="entry name" value="HTH_MarR-typ"/>
</dbReference>
<dbReference type="Pfam" id="PF01047">
    <property type="entry name" value="MarR"/>
    <property type="match status" value="1"/>
</dbReference>